<dbReference type="EMBL" id="LR746266">
    <property type="protein sequence ID" value="CAA7393632.1"/>
    <property type="molecule type" value="Genomic_DNA"/>
</dbReference>
<feature type="region of interest" description="Disordered" evidence="1">
    <location>
        <begin position="1"/>
        <end position="39"/>
    </location>
</feature>
<dbReference type="AlphaFoldDB" id="A0A7I8K7S1"/>
<name>A0A7I8K7S1_SPIIN</name>
<keyword evidence="3" id="KW-1185">Reference proteome</keyword>
<protein>
    <submittedName>
        <fullName evidence="2">Uncharacterized protein</fullName>
    </submittedName>
</protein>
<reference evidence="2" key="1">
    <citation type="submission" date="2020-02" db="EMBL/GenBank/DDBJ databases">
        <authorList>
            <person name="Scholz U."/>
            <person name="Mascher M."/>
            <person name="Fiebig A."/>
        </authorList>
    </citation>
    <scope>NUCLEOTIDE SEQUENCE</scope>
</reference>
<proteinExistence type="predicted"/>
<organism evidence="2 3">
    <name type="scientific">Spirodela intermedia</name>
    <name type="common">Intermediate duckweed</name>
    <dbReference type="NCBI Taxonomy" id="51605"/>
    <lineage>
        <taxon>Eukaryota</taxon>
        <taxon>Viridiplantae</taxon>
        <taxon>Streptophyta</taxon>
        <taxon>Embryophyta</taxon>
        <taxon>Tracheophyta</taxon>
        <taxon>Spermatophyta</taxon>
        <taxon>Magnoliopsida</taxon>
        <taxon>Liliopsida</taxon>
        <taxon>Araceae</taxon>
        <taxon>Lemnoideae</taxon>
        <taxon>Spirodela</taxon>
    </lineage>
</organism>
<sequence length="39" mass="4490">MPPLIRQRLAGSPLHGPRGPIELPHPRKRENIDGLERER</sequence>
<evidence type="ECO:0000313" key="3">
    <source>
        <dbReference type="Proteomes" id="UP000663760"/>
    </source>
</evidence>
<feature type="compositionally biased region" description="Basic and acidic residues" evidence="1">
    <location>
        <begin position="29"/>
        <end position="39"/>
    </location>
</feature>
<dbReference type="Proteomes" id="UP000663760">
    <property type="component" value="Chromosome 3"/>
</dbReference>
<gene>
    <name evidence="2" type="ORF">SI8410_03004357</name>
</gene>
<evidence type="ECO:0000313" key="2">
    <source>
        <dbReference type="EMBL" id="CAA7393632.1"/>
    </source>
</evidence>
<evidence type="ECO:0000256" key="1">
    <source>
        <dbReference type="SAM" id="MobiDB-lite"/>
    </source>
</evidence>
<accession>A0A7I8K7S1</accession>